<keyword evidence="2" id="KW-0812">Transmembrane</keyword>
<dbReference type="SUPFAM" id="SSF69848">
    <property type="entry name" value="LCCL domain"/>
    <property type="match status" value="1"/>
</dbReference>
<dbReference type="Proteomes" id="UP000217199">
    <property type="component" value="Unassembled WGS sequence"/>
</dbReference>
<gene>
    <name evidence="4" type="ORF">PNOK_0223300</name>
</gene>
<name>A0A286URP8_9AGAM</name>
<feature type="transmembrane region" description="Helical" evidence="2">
    <location>
        <begin position="417"/>
        <end position="435"/>
    </location>
</feature>
<reference evidence="4 5" key="1">
    <citation type="journal article" date="2017" name="Mol. Ecol.">
        <title>Comparative and population genomic landscape of Phellinus noxius: A hypervariable fungus causing root rot in trees.</title>
        <authorList>
            <person name="Chung C.L."/>
            <person name="Lee T.J."/>
            <person name="Akiba M."/>
            <person name="Lee H.H."/>
            <person name="Kuo T.H."/>
            <person name="Liu D."/>
            <person name="Ke H.M."/>
            <person name="Yokoi T."/>
            <person name="Roa M.B."/>
            <person name="Lu M.J."/>
            <person name="Chang Y.Y."/>
            <person name="Ann P.J."/>
            <person name="Tsai J.N."/>
            <person name="Chen C.Y."/>
            <person name="Tzean S.S."/>
            <person name="Ota Y."/>
            <person name="Hattori T."/>
            <person name="Sahashi N."/>
            <person name="Liou R.F."/>
            <person name="Kikuchi T."/>
            <person name="Tsai I.J."/>
        </authorList>
    </citation>
    <scope>NUCLEOTIDE SEQUENCE [LARGE SCALE GENOMIC DNA]</scope>
    <source>
        <strain evidence="4 5">FFPRI411160</strain>
    </source>
</reference>
<proteinExistence type="predicted"/>
<feature type="compositionally biased region" description="Basic and acidic residues" evidence="1">
    <location>
        <begin position="1"/>
        <end position="10"/>
    </location>
</feature>
<comment type="caution">
    <text evidence="4">The sequence shown here is derived from an EMBL/GenBank/DDBJ whole genome shotgun (WGS) entry which is preliminary data.</text>
</comment>
<feature type="transmembrane region" description="Helical" evidence="2">
    <location>
        <begin position="346"/>
        <end position="369"/>
    </location>
</feature>
<feature type="transmembrane region" description="Helical" evidence="2">
    <location>
        <begin position="447"/>
        <end position="465"/>
    </location>
</feature>
<dbReference type="InterPro" id="IPR004043">
    <property type="entry name" value="LCCL"/>
</dbReference>
<feature type="region of interest" description="Disordered" evidence="1">
    <location>
        <begin position="1"/>
        <end position="47"/>
    </location>
</feature>
<dbReference type="InterPro" id="IPR051957">
    <property type="entry name" value="CRISP-LCCL_domain"/>
</dbReference>
<dbReference type="AlphaFoldDB" id="A0A286URP8"/>
<protein>
    <submittedName>
        <fullName evidence="4">LCCL domain-containing</fullName>
    </submittedName>
</protein>
<keyword evidence="2" id="KW-0472">Membrane</keyword>
<feature type="domain" description="LCCL" evidence="3">
    <location>
        <begin position="183"/>
        <end position="267"/>
    </location>
</feature>
<dbReference type="PROSITE" id="PS50820">
    <property type="entry name" value="LCCL"/>
    <property type="match status" value="1"/>
</dbReference>
<sequence length="629" mass="69746">MNEPKLDLESRSSSFTASGSRKSMAPEHASDSAVEANRNDRLSSGQSRVARIRESLVNNTRSQFPKTYNFLEKTVIYFRGPRPKVDLPDPTPALGRVYTLRGRKITLHIEQAALRYTRPFTSKRLLAILVAAYIIALSFLIRAQYFLVPSDAWLGCTSTYWLANDQCGLNGDACTPFSDARLDFRCPAQCTSTILANPRTIGNIQVDQVPLIVGGGDDNRTYRGDSFICSTAVHAGLFKDSHGGCGSLELTGNFTDFLSLTAHGLTSAPFPTVFPLSFRFSSTSLYTHCMDLRNYALAFNILVTAFLFLVLRPKPIFLYWSLVCIGFWHISIFSEPQGYPPPLSTAFGIFLPTLFVAYAFWRLAFRFVLPAFSKAPLERSVWYLAAFWPGVLLNIVTEKIPIDRLVASDIENTPGALTSVIIIAIVLIVIVINQIRVIRKTGWLPHYVGWYIAGGLVTLVLSQLPGLELRLHHYILGMVIMPITAFPTRLSAIYQAFFLGMFLNGVAAFDFDSILQTAEELRRDAAIGTVLPTFITNSTTYNASIPWINQTIAWDAIVDTADWDGFSLLVDDVERYTGAALNFSLASLQEGIPHFFRLAFQNDGTSGDYTMAATLWPNGTWIDPAPGPS</sequence>
<organism evidence="4 5">
    <name type="scientific">Pyrrhoderma noxium</name>
    <dbReference type="NCBI Taxonomy" id="2282107"/>
    <lineage>
        <taxon>Eukaryota</taxon>
        <taxon>Fungi</taxon>
        <taxon>Dikarya</taxon>
        <taxon>Basidiomycota</taxon>
        <taxon>Agaricomycotina</taxon>
        <taxon>Agaricomycetes</taxon>
        <taxon>Hymenochaetales</taxon>
        <taxon>Hymenochaetaceae</taxon>
        <taxon>Pyrrhoderma</taxon>
    </lineage>
</organism>
<dbReference type="InterPro" id="IPR036609">
    <property type="entry name" value="LCCL_sf"/>
</dbReference>
<dbReference type="InParanoid" id="A0A286URP8"/>
<dbReference type="EMBL" id="NBII01000002">
    <property type="protein sequence ID" value="PAV22276.1"/>
    <property type="molecule type" value="Genomic_DNA"/>
</dbReference>
<feature type="transmembrane region" description="Helical" evidence="2">
    <location>
        <begin position="292"/>
        <end position="310"/>
    </location>
</feature>
<evidence type="ECO:0000256" key="2">
    <source>
        <dbReference type="SAM" id="Phobius"/>
    </source>
</evidence>
<evidence type="ECO:0000313" key="4">
    <source>
        <dbReference type="EMBL" id="PAV22276.1"/>
    </source>
</evidence>
<feature type="transmembrane region" description="Helical" evidence="2">
    <location>
        <begin position="317"/>
        <end position="334"/>
    </location>
</feature>
<evidence type="ECO:0000259" key="3">
    <source>
        <dbReference type="PROSITE" id="PS50820"/>
    </source>
</evidence>
<dbReference type="OrthoDB" id="441660at2759"/>
<evidence type="ECO:0000256" key="1">
    <source>
        <dbReference type="SAM" id="MobiDB-lite"/>
    </source>
</evidence>
<feature type="transmembrane region" description="Helical" evidence="2">
    <location>
        <begin position="125"/>
        <end position="145"/>
    </location>
</feature>
<feature type="compositionally biased region" description="Low complexity" evidence="1">
    <location>
        <begin position="11"/>
        <end position="23"/>
    </location>
</feature>
<dbReference type="PANTHER" id="PTHR31331:SF1">
    <property type="entry name" value="CYSTEINE RICH SECRETORY PROTEIN LCCL DOMAIN CONTAINING 2"/>
    <property type="match status" value="1"/>
</dbReference>
<evidence type="ECO:0000313" key="5">
    <source>
        <dbReference type="Proteomes" id="UP000217199"/>
    </source>
</evidence>
<accession>A0A286URP8</accession>
<feature type="transmembrane region" description="Helical" evidence="2">
    <location>
        <begin position="381"/>
        <end position="397"/>
    </location>
</feature>
<keyword evidence="2" id="KW-1133">Transmembrane helix</keyword>
<dbReference type="PANTHER" id="PTHR31331">
    <property type="entry name" value="LCCL DOMAIN PROTEIN (AFU_ORTHOLOGUE AFUA_5G08630)"/>
    <property type="match status" value="1"/>
</dbReference>
<dbReference type="Gene3D" id="2.170.130.20">
    <property type="entry name" value="LCCL-like domain"/>
    <property type="match status" value="1"/>
</dbReference>
<dbReference type="Pfam" id="PF03815">
    <property type="entry name" value="LCCL"/>
    <property type="match status" value="1"/>
</dbReference>
<feature type="transmembrane region" description="Helical" evidence="2">
    <location>
        <begin position="471"/>
        <end position="492"/>
    </location>
</feature>
<keyword evidence="5" id="KW-1185">Reference proteome</keyword>
<dbReference type="STRING" id="2282107.A0A286URP8"/>